<dbReference type="PROSITE" id="PS50089">
    <property type="entry name" value="ZF_RING_2"/>
    <property type="match status" value="1"/>
</dbReference>
<dbReference type="Pfam" id="PF14497">
    <property type="entry name" value="GST_C_3"/>
    <property type="match status" value="1"/>
</dbReference>
<dbReference type="PANTHER" id="PTHR11571">
    <property type="entry name" value="GLUTATHIONE S-TRANSFERASE"/>
    <property type="match status" value="1"/>
</dbReference>
<dbReference type="Gene3D" id="1.20.1050.10">
    <property type="match status" value="1"/>
</dbReference>
<evidence type="ECO:0008006" key="8">
    <source>
        <dbReference type="Google" id="ProtNLM"/>
    </source>
</evidence>
<dbReference type="Proteomes" id="UP001152797">
    <property type="component" value="Unassembled WGS sequence"/>
</dbReference>
<evidence type="ECO:0000259" key="2">
    <source>
        <dbReference type="PROSITE" id="PS50089"/>
    </source>
</evidence>
<dbReference type="EMBL" id="CAMXCT020002902">
    <property type="protein sequence ID" value="CAL1154616.1"/>
    <property type="molecule type" value="Genomic_DNA"/>
</dbReference>
<dbReference type="Pfam" id="PF13639">
    <property type="entry name" value="zf-RING_2"/>
    <property type="match status" value="1"/>
</dbReference>
<keyword evidence="1" id="KW-0862">Zinc</keyword>
<dbReference type="CDD" id="cd03192">
    <property type="entry name" value="GST_C_Sigma_like"/>
    <property type="match status" value="1"/>
</dbReference>
<keyword evidence="7" id="KW-1185">Reference proteome</keyword>
<protein>
    <recommendedName>
        <fullName evidence="8">RING-type domain-containing protein</fullName>
    </recommendedName>
</protein>
<dbReference type="Gene3D" id="3.40.30.10">
    <property type="entry name" value="Glutaredoxin"/>
    <property type="match status" value="1"/>
</dbReference>
<sequence>MEKVEQFRKSAQDMKTLVVTRVKEPEFQKLTISTSSGVIVLGAAGGAFGVATGVVVGSVAGLAPALATFGLSIPAGAMCGGVAGLLVGSTAGGTAGGAGGFCLYKYRVQIKDGFVQVKVKAHTFAADGYGKAKGAALSAKLAIQNKATQAREKAEVTIALAKEKTGAAAALAKAKAGEVFTMTTSTRTGVSSAMAVLGGTVGTTAGGICGALAGGAFGVVPAVFTFGLSIPVGAGIGLMAGATTGGGAGVVGGGAIGFAGFTYRDEIKRLGARDVHLIFQNSSRRHCLMRRFACFVLRMMMRSSGELFGLQPNPLYQSGVNARRAVPLALAAICVWQVSRSFVGLQPTARQVTLARHADGFKLRYFDAKGAAETIRLVFAAAGKDYEDMRYPISFGTPGDFSTIVRKACMEWARRVHDRQSKRNPHEWEAAKQRIESAREHERQSRKCKAAKNHAIRSRALAAEGLRQMSAVPASEHLAVQTRWKSAQESSSRFASARWDAFSREAPAVPEPQLLIDEDEDEAMAEAADLMGAGDVNALTALGNDGLEEDVPRTAGTGRSIDELLSQLRKEPANEEECAAKFMLYEGYAREVEEMRSTLLKFNEETRPFLPATVAADLGNQIRKIDSTEAMGIPDDVREWFVFHMMRKAERNNLSMARILENFEKKLAFLANNDQQECPVCLEKFETGDKAPETLGCCHKVCKECWESWTQVMGGRPFCPLCRHDEFLGAEFEADRDAGKMDISMGKVPVLDVGDFSLPQSKAIERYVARKVGMMGSTPEEEALVDAMAEHVRDVNDAYNRKGLFFMKDEEKKAELKKKWYEEELPPFLTKLDTALPGSDGFAVGKKASLADVAIFKLLKDTYDEDVSDAYKSCPKLKAIVSSMEKNEGIKKWLEERPKSFI</sequence>
<dbReference type="InterPro" id="IPR040079">
    <property type="entry name" value="Glutathione_S-Trfase"/>
</dbReference>
<dbReference type="GO" id="GO:0004364">
    <property type="term" value="F:glutathione transferase activity"/>
    <property type="evidence" value="ECO:0007669"/>
    <property type="project" value="TreeGrafter"/>
</dbReference>
<dbReference type="SUPFAM" id="SSF52833">
    <property type="entry name" value="Thioredoxin-like"/>
    <property type="match status" value="1"/>
</dbReference>
<dbReference type="FunFam" id="1.20.1050.10:FF:000030">
    <property type="entry name" value="Glutathione S-transferase S1"/>
    <property type="match status" value="1"/>
</dbReference>
<dbReference type="InterPro" id="IPR050213">
    <property type="entry name" value="GST_superfamily"/>
</dbReference>
<dbReference type="SFLD" id="SFLDS00019">
    <property type="entry name" value="Glutathione_Transferase_(cytos"/>
    <property type="match status" value="1"/>
</dbReference>
<gene>
    <name evidence="5" type="ORF">C1SCF055_LOCUS27299</name>
</gene>
<dbReference type="Gene3D" id="1.20.1050.130">
    <property type="match status" value="1"/>
</dbReference>
<reference evidence="5" key="1">
    <citation type="submission" date="2022-10" db="EMBL/GenBank/DDBJ databases">
        <authorList>
            <person name="Chen Y."/>
            <person name="Dougan E. K."/>
            <person name="Chan C."/>
            <person name="Rhodes N."/>
            <person name="Thang M."/>
        </authorList>
    </citation>
    <scope>NUCLEOTIDE SEQUENCE</scope>
</reference>
<dbReference type="CDD" id="cd16449">
    <property type="entry name" value="RING-HC"/>
    <property type="match status" value="1"/>
</dbReference>
<dbReference type="GO" id="GO:0008270">
    <property type="term" value="F:zinc ion binding"/>
    <property type="evidence" value="ECO:0007669"/>
    <property type="project" value="UniProtKB-KW"/>
</dbReference>
<evidence type="ECO:0000313" key="7">
    <source>
        <dbReference type="Proteomes" id="UP001152797"/>
    </source>
</evidence>
<dbReference type="SUPFAM" id="SSF57850">
    <property type="entry name" value="RING/U-box"/>
    <property type="match status" value="1"/>
</dbReference>
<dbReference type="InterPro" id="IPR036249">
    <property type="entry name" value="Thioredoxin-like_sf"/>
</dbReference>
<evidence type="ECO:0000259" key="3">
    <source>
        <dbReference type="PROSITE" id="PS50404"/>
    </source>
</evidence>
<dbReference type="InterPro" id="IPR004045">
    <property type="entry name" value="Glutathione_S-Trfase_N"/>
</dbReference>
<dbReference type="EMBL" id="CAMXCT030002902">
    <property type="protein sequence ID" value="CAL4788553.1"/>
    <property type="molecule type" value="Genomic_DNA"/>
</dbReference>
<dbReference type="AlphaFoldDB" id="A0A9P1G6B6"/>
<feature type="domain" description="GST N-terminal" evidence="3">
    <location>
        <begin position="595"/>
        <end position="776"/>
    </location>
</feature>
<dbReference type="SUPFAM" id="SSF47616">
    <property type="entry name" value="GST C-terminal domain-like"/>
    <property type="match status" value="1"/>
</dbReference>
<dbReference type="InterPro" id="IPR036282">
    <property type="entry name" value="Glutathione-S-Trfase_C_sf"/>
</dbReference>
<evidence type="ECO:0000256" key="1">
    <source>
        <dbReference type="PROSITE-ProRule" id="PRU00175"/>
    </source>
</evidence>
<evidence type="ECO:0000259" key="4">
    <source>
        <dbReference type="PROSITE" id="PS50405"/>
    </source>
</evidence>
<dbReference type="PROSITE" id="PS50404">
    <property type="entry name" value="GST_NTER"/>
    <property type="match status" value="2"/>
</dbReference>
<name>A0A9P1G6B6_9DINO</name>
<dbReference type="PANTHER" id="PTHR11571:SF150">
    <property type="entry name" value="GLUTATHIONE S-TRANSFERASE"/>
    <property type="match status" value="1"/>
</dbReference>
<dbReference type="EMBL" id="CAMXCT010002902">
    <property type="protein sequence ID" value="CAI4001241.1"/>
    <property type="molecule type" value="Genomic_DNA"/>
</dbReference>
<evidence type="ECO:0000313" key="6">
    <source>
        <dbReference type="EMBL" id="CAL1154616.1"/>
    </source>
</evidence>
<proteinExistence type="predicted"/>
<dbReference type="OrthoDB" id="422574at2759"/>
<keyword evidence="1" id="KW-0863">Zinc-finger</keyword>
<dbReference type="SMART" id="SM00184">
    <property type="entry name" value="RING"/>
    <property type="match status" value="1"/>
</dbReference>
<dbReference type="InterPro" id="IPR010987">
    <property type="entry name" value="Glutathione-S-Trfase_C-like"/>
</dbReference>
<reference evidence="6" key="2">
    <citation type="submission" date="2024-04" db="EMBL/GenBank/DDBJ databases">
        <authorList>
            <person name="Chen Y."/>
            <person name="Shah S."/>
            <person name="Dougan E. K."/>
            <person name="Thang M."/>
            <person name="Chan C."/>
        </authorList>
    </citation>
    <scope>NUCLEOTIDE SEQUENCE [LARGE SCALE GENOMIC DNA]</scope>
</reference>
<dbReference type="GO" id="GO:0006749">
    <property type="term" value="P:glutathione metabolic process"/>
    <property type="evidence" value="ECO:0007669"/>
    <property type="project" value="TreeGrafter"/>
</dbReference>
<feature type="domain" description="GST N-terminal" evidence="3">
    <location>
        <begin position="359"/>
        <end position="426"/>
    </location>
</feature>
<dbReference type="InterPro" id="IPR004046">
    <property type="entry name" value="GST_C"/>
</dbReference>
<evidence type="ECO:0000313" key="5">
    <source>
        <dbReference type="EMBL" id="CAI4001241.1"/>
    </source>
</evidence>
<comment type="caution">
    <text evidence="5">The sequence shown here is derived from an EMBL/GenBank/DDBJ whole genome shotgun (WGS) entry which is preliminary data.</text>
</comment>
<feature type="domain" description="GST C-terminal" evidence="4">
    <location>
        <begin position="778"/>
        <end position="902"/>
    </location>
</feature>
<dbReference type="InterPro" id="IPR013083">
    <property type="entry name" value="Znf_RING/FYVE/PHD"/>
</dbReference>
<feature type="domain" description="RING-type" evidence="2">
    <location>
        <begin position="678"/>
        <end position="723"/>
    </location>
</feature>
<keyword evidence="1" id="KW-0479">Metal-binding</keyword>
<dbReference type="Gene3D" id="3.30.40.10">
    <property type="entry name" value="Zinc/RING finger domain, C3HC4 (zinc finger)"/>
    <property type="match status" value="1"/>
</dbReference>
<dbReference type="PROSITE" id="PS50405">
    <property type="entry name" value="GST_CTER"/>
    <property type="match status" value="1"/>
</dbReference>
<dbReference type="InterPro" id="IPR001841">
    <property type="entry name" value="Znf_RING"/>
</dbReference>
<organism evidence="5">
    <name type="scientific">Cladocopium goreaui</name>
    <dbReference type="NCBI Taxonomy" id="2562237"/>
    <lineage>
        <taxon>Eukaryota</taxon>
        <taxon>Sar</taxon>
        <taxon>Alveolata</taxon>
        <taxon>Dinophyceae</taxon>
        <taxon>Suessiales</taxon>
        <taxon>Symbiodiniaceae</taxon>
        <taxon>Cladocopium</taxon>
    </lineage>
</organism>
<accession>A0A9P1G6B6</accession>